<dbReference type="EMBL" id="CP068242">
    <property type="protein sequence ID" value="QQV79662.1"/>
    <property type="molecule type" value="Genomic_DNA"/>
</dbReference>
<evidence type="ECO:0000313" key="1">
    <source>
        <dbReference type="EMBL" id="QQV79662.1"/>
    </source>
</evidence>
<organism evidence="1">
    <name type="scientific">Enterococcus faecalis</name>
    <name type="common">Streptococcus faecalis</name>
    <dbReference type="NCBI Taxonomy" id="1351"/>
    <lineage>
        <taxon>Bacteria</taxon>
        <taxon>Bacillati</taxon>
        <taxon>Bacillota</taxon>
        <taxon>Bacilli</taxon>
        <taxon>Lactobacillales</taxon>
        <taxon>Enterococcaceae</taxon>
        <taxon>Enterococcus</taxon>
    </lineage>
</organism>
<accession>A0A974S6F8</accession>
<protein>
    <submittedName>
        <fullName evidence="1">Uncharacterized protein</fullName>
    </submittedName>
</protein>
<name>A0A974S6F8_ENTFL</name>
<sequence length="56" mass="6250">MMNKAIQNPVTLPDRMYRVLFINETGGLTFADRYGFTGELVEVADGKSDANWPSPD</sequence>
<dbReference type="AlphaFoldDB" id="A0A974S6F8"/>
<reference evidence="1" key="1">
    <citation type="submission" date="2021-01" db="EMBL/GenBank/DDBJ databases">
        <title>Enterococcus.</title>
        <authorList>
            <person name="Du X."/>
            <person name="Wang N."/>
        </authorList>
    </citation>
    <scope>NUCLEOTIDE SEQUENCE [LARGE SCALE GENOMIC DNA]</scope>
    <source>
        <strain evidence="1">T90-2</strain>
    </source>
</reference>
<gene>
    <name evidence="1" type="ORF">JG559_06765</name>
</gene>
<proteinExistence type="predicted"/>